<reference evidence="2" key="1">
    <citation type="submission" date="2015-10" db="EMBL/GenBank/DDBJ databases">
        <authorList>
            <person name="Regsiter A."/>
            <person name="william w."/>
        </authorList>
    </citation>
    <scope>NUCLEOTIDE SEQUENCE</scope>
    <source>
        <strain evidence="2">Montdore</strain>
    </source>
</reference>
<name>A0A292PLU8_9PEZI</name>
<dbReference type="PANTHER" id="PTHR45786:SF74">
    <property type="entry name" value="ATP-DEPENDENT DNA HELICASE"/>
    <property type="match status" value="1"/>
</dbReference>
<gene>
    <name evidence="2" type="ORF">GSTUAT00008447001</name>
</gene>
<evidence type="ECO:0000313" key="3">
    <source>
        <dbReference type="Proteomes" id="UP001412239"/>
    </source>
</evidence>
<dbReference type="EMBL" id="LN891207">
    <property type="protein sequence ID" value="CUS07467.1"/>
    <property type="molecule type" value="Genomic_DNA"/>
</dbReference>
<dbReference type="PANTHER" id="PTHR45786">
    <property type="entry name" value="DNA BINDING PROTEIN-LIKE"/>
    <property type="match status" value="1"/>
</dbReference>
<dbReference type="AlphaFoldDB" id="A0A292PLU8"/>
<protein>
    <recommendedName>
        <fullName evidence="1">Helitron helicase-like domain-containing protein</fullName>
    </recommendedName>
</protein>
<accession>A0A292PLU8</accession>
<dbReference type="Pfam" id="PF14214">
    <property type="entry name" value="Helitron_like_N"/>
    <property type="match status" value="1"/>
</dbReference>
<feature type="domain" description="Helitron helicase-like" evidence="1">
    <location>
        <begin position="168"/>
        <end position="349"/>
    </location>
</feature>
<evidence type="ECO:0000259" key="1">
    <source>
        <dbReference type="Pfam" id="PF14214"/>
    </source>
</evidence>
<organism evidence="2 3">
    <name type="scientific">Tuber aestivum</name>
    <name type="common">summer truffle</name>
    <dbReference type="NCBI Taxonomy" id="59557"/>
    <lineage>
        <taxon>Eukaryota</taxon>
        <taxon>Fungi</taxon>
        <taxon>Dikarya</taxon>
        <taxon>Ascomycota</taxon>
        <taxon>Pezizomycotina</taxon>
        <taxon>Pezizomycetes</taxon>
        <taxon>Pezizales</taxon>
        <taxon>Tuberaceae</taxon>
        <taxon>Tuber</taxon>
    </lineage>
</organism>
<dbReference type="InterPro" id="IPR025476">
    <property type="entry name" value="Helitron_helicase-like"/>
</dbReference>
<sequence>MYLYDPAFAVQLRSRRAPELNPDLIHSLTLMLQESNPLIQYYLTASELFATLAHSEDNFRILLNSQLRLVEERGADPRRENLPTADEVAMILPEEYESGGFRDIVLARSMNGEDGPNSWSLINPNHPSYRPRHYVLLFPYGEPGWHWGRSRNNREGERPDKSLHQRAFYRYRLHTRLDEPTTLFRVQRLFQQFVVDAWAVCDQNKLAWLRSHQKELRADLYNGLADVLDDGDVDLAQVGRRVVLPSSYVGGDRFMQKLYQDSIPIVRRFGKPSLFITFTANPKWGEIERELLPLQTAADRPDLVARVFNLQVRELLYQIRHDEIFGPWLGGVWTIEYQKRGLPHLHLLVFLKTDHQFLTPANIDRFISAEIPCGGDPTSQELRGIIQSTMVHSHCAGGNG</sequence>
<keyword evidence="3" id="KW-1185">Reference proteome</keyword>
<proteinExistence type="predicted"/>
<evidence type="ECO:0000313" key="2">
    <source>
        <dbReference type="EMBL" id="CUS07467.1"/>
    </source>
</evidence>
<dbReference type="Proteomes" id="UP001412239">
    <property type="component" value="Unassembled WGS sequence"/>
</dbReference>